<dbReference type="AlphaFoldDB" id="A0A6J4HZE5"/>
<name>A0A6J4HZE5_9PSEU</name>
<dbReference type="EMBL" id="CADCTH010000176">
    <property type="protein sequence ID" value="CAA9237274.1"/>
    <property type="molecule type" value="Genomic_DNA"/>
</dbReference>
<protein>
    <submittedName>
        <fullName evidence="2">Uncharacterized protein</fullName>
    </submittedName>
</protein>
<organism evidence="2">
    <name type="scientific">uncultured Actinomycetospora sp</name>
    <dbReference type="NCBI Taxonomy" id="1135996"/>
    <lineage>
        <taxon>Bacteria</taxon>
        <taxon>Bacillati</taxon>
        <taxon>Actinomycetota</taxon>
        <taxon>Actinomycetes</taxon>
        <taxon>Pseudonocardiales</taxon>
        <taxon>Pseudonocardiaceae</taxon>
        <taxon>Actinomycetospora</taxon>
        <taxon>environmental samples</taxon>
    </lineage>
</organism>
<feature type="non-terminal residue" evidence="2">
    <location>
        <position position="48"/>
    </location>
</feature>
<evidence type="ECO:0000313" key="2">
    <source>
        <dbReference type="EMBL" id="CAA9237274.1"/>
    </source>
</evidence>
<feature type="region of interest" description="Disordered" evidence="1">
    <location>
        <begin position="1"/>
        <end position="48"/>
    </location>
</feature>
<proteinExistence type="predicted"/>
<reference evidence="2" key="1">
    <citation type="submission" date="2020-02" db="EMBL/GenBank/DDBJ databases">
        <authorList>
            <person name="Meier V. D."/>
        </authorList>
    </citation>
    <scope>NUCLEOTIDE SEQUENCE</scope>
    <source>
        <strain evidence="2">AVDCRST_MAG54</strain>
    </source>
</reference>
<sequence length="48" mass="5343">EPRCVPGPDLGRNRPEPHAPHRPRLGVGRPPVPLRRLLPRAEGPRTVL</sequence>
<evidence type="ECO:0000256" key="1">
    <source>
        <dbReference type="SAM" id="MobiDB-lite"/>
    </source>
</evidence>
<accession>A0A6J4HZE5</accession>
<gene>
    <name evidence="2" type="ORF">AVDCRST_MAG54-1324</name>
</gene>
<feature type="non-terminal residue" evidence="2">
    <location>
        <position position="1"/>
    </location>
</feature>